<dbReference type="InterPro" id="IPR004263">
    <property type="entry name" value="Exostosin"/>
</dbReference>
<comment type="caution">
    <text evidence="7">The sequence shown here is derived from an EMBL/GenBank/DDBJ whole genome shotgun (WGS) entry which is preliminary data.</text>
</comment>
<feature type="domain" description="Exostosin GT47" evidence="6">
    <location>
        <begin position="5"/>
        <end position="267"/>
    </location>
</feature>
<evidence type="ECO:0000256" key="4">
    <source>
        <dbReference type="ARBA" id="ARBA00022968"/>
    </source>
</evidence>
<evidence type="ECO:0000256" key="2">
    <source>
        <dbReference type="ARBA" id="ARBA00010271"/>
    </source>
</evidence>
<dbReference type="PANTHER" id="PTHR11062">
    <property type="entry name" value="EXOSTOSIN HEPARAN SULFATE GLYCOSYLTRANSFERASE -RELATED"/>
    <property type="match status" value="1"/>
</dbReference>
<dbReference type="GO" id="GO:0000139">
    <property type="term" value="C:Golgi membrane"/>
    <property type="evidence" value="ECO:0007669"/>
    <property type="project" value="UniProtKB-SubCell"/>
</dbReference>
<comment type="subcellular location">
    <subcellularLocation>
        <location evidence="1">Golgi apparatus membrane</location>
        <topology evidence="1">Single-pass type II membrane protein</topology>
    </subcellularLocation>
</comment>
<comment type="similarity">
    <text evidence="2">Belongs to the glycosyltransferase 47 family.</text>
</comment>
<gene>
    <name evidence="7" type="ORF">C3L33_15908</name>
</gene>
<organism evidence="7 8">
    <name type="scientific">Rhododendron williamsianum</name>
    <dbReference type="NCBI Taxonomy" id="262921"/>
    <lineage>
        <taxon>Eukaryota</taxon>
        <taxon>Viridiplantae</taxon>
        <taxon>Streptophyta</taxon>
        <taxon>Embryophyta</taxon>
        <taxon>Tracheophyta</taxon>
        <taxon>Spermatophyta</taxon>
        <taxon>Magnoliopsida</taxon>
        <taxon>eudicotyledons</taxon>
        <taxon>Gunneridae</taxon>
        <taxon>Pentapetalae</taxon>
        <taxon>asterids</taxon>
        <taxon>Ericales</taxon>
        <taxon>Ericaceae</taxon>
        <taxon>Ericoideae</taxon>
        <taxon>Rhodoreae</taxon>
        <taxon>Rhododendron</taxon>
    </lineage>
</organism>
<proteinExistence type="inferred from homology"/>
<protein>
    <recommendedName>
        <fullName evidence="6">Exostosin GT47 domain-containing protein</fullName>
    </recommendedName>
</protein>
<dbReference type="OrthoDB" id="1924787at2759"/>
<feature type="non-terminal residue" evidence="7">
    <location>
        <position position="1"/>
    </location>
</feature>
<sequence length="371" mass="42285">SYMEMEKRFKVYVYKEGDPPMVHDGPCKNKYTSEGRFIQEMEQAGKKKKKSGFRTWDAHRAHVYFLPFSVTWMVKYLYKPLSNDLRSLQEFVGDYGPHASRGHAQLYNTSIRVLCNANSSEGFNPQKDVTLPEIHLYSGEIDPKLLSPPPRPATPRPHLAFFAGGARGPIRSSVLRHWKDLDTDIRVYEYLPENLDYYTLMLESKFCLCPSGYEVATPRTVEAIYAECIPVILSENYVLPFSDVLRWEEFSVAVEVSDIGRLKDILMGVGEEKYLRLKEGLRAVRRHFVLNQPAQRFDAFHMETSLDGLKPSEVLALQRTLMKFLNSLGKFLAIEVCSGGIQGPRQHGPVRDAIGVRDQGRQLQGVAMVLC</sequence>
<dbReference type="EMBL" id="QEFC01002439">
    <property type="protein sequence ID" value="KAE9452191.1"/>
    <property type="molecule type" value="Genomic_DNA"/>
</dbReference>
<keyword evidence="5" id="KW-0333">Golgi apparatus</keyword>
<accession>A0A6A4L8R7</accession>
<keyword evidence="4" id="KW-0812">Transmembrane</keyword>
<keyword evidence="3" id="KW-0328">Glycosyltransferase</keyword>
<reference evidence="7 8" key="1">
    <citation type="journal article" date="2019" name="Genome Biol. Evol.">
        <title>The Rhododendron genome and chromosomal organization provide insight into shared whole-genome duplications across the heath family (Ericaceae).</title>
        <authorList>
            <person name="Soza V.L."/>
            <person name="Lindsley D."/>
            <person name="Waalkes A."/>
            <person name="Ramage E."/>
            <person name="Patwardhan R.P."/>
            <person name="Burton J.N."/>
            <person name="Adey A."/>
            <person name="Kumar A."/>
            <person name="Qiu R."/>
            <person name="Shendure J."/>
            <person name="Hall B."/>
        </authorList>
    </citation>
    <scope>NUCLEOTIDE SEQUENCE [LARGE SCALE GENOMIC DNA]</scope>
    <source>
        <strain evidence="7">RSF 1966-606</strain>
    </source>
</reference>
<keyword evidence="8" id="KW-1185">Reference proteome</keyword>
<evidence type="ECO:0000256" key="3">
    <source>
        <dbReference type="ARBA" id="ARBA00022676"/>
    </source>
</evidence>
<dbReference type="PANTHER" id="PTHR11062:SF337">
    <property type="entry name" value="OS04G0109900 PROTEIN"/>
    <property type="match status" value="1"/>
</dbReference>
<evidence type="ECO:0000256" key="5">
    <source>
        <dbReference type="ARBA" id="ARBA00023034"/>
    </source>
</evidence>
<evidence type="ECO:0000313" key="8">
    <source>
        <dbReference type="Proteomes" id="UP000428333"/>
    </source>
</evidence>
<dbReference type="Proteomes" id="UP000428333">
    <property type="component" value="Linkage Group LG09"/>
</dbReference>
<dbReference type="InterPro" id="IPR040911">
    <property type="entry name" value="Exostosin_GT47"/>
</dbReference>
<dbReference type="AlphaFoldDB" id="A0A6A4L8R7"/>
<keyword evidence="3" id="KW-0808">Transferase</keyword>
<name>A0A6A4L8R7_9ERIC</name>
<keyword evidence="4" id="KW-0735">Signal-anchor</keyword>
<dbReference type="GO" id="GO:0016757">
    <property type="term" value="F:glycosyltransferase activity"/>
    <property type="evidence" value="ECO:0007669"/>
    <property type="project" value="UniProtKB-KW"/>
</dbReference>
<evidence type="ECO:0000259" key="6">
    <source>
        <dbReference type="Pfam" id="PF03016"/>
    </source>
</evidence>
<evidence type="ECO:0000313" key="7">
    <source>
        <dbReference type="EMBL" id="KAE9452191.1"/>
    </source>
</evidence>
<dbReference type="Pfam" id="PF03016">
    <property type="entry name" value="Exostosin_GT47"/>
    <property type="match status" value="1"/>
</dbReference>
<evidence type="ECO:0000256" key="1">
    <source>
        <dbReference type="ARBA" id="ARBA00004323"/>
    </source>
</evidence>